<evidence type="ECO:0000313" key="5">
    <source>
        <dbReference type="Proteomes" id="UP000051461"/>
    </source>
</evidence>
<protein>
    <submittedName>
        <fullName evidence="4">Uncharacterized protein</fullName>
    </submittedName>
</protein>
<keyword evidence="1" id="KW-0677">Repeat</keyword>
<dbReference type="Pfam" id="PF07719">
    <property type="entry name" value="TPR_2"/>
    <property type="match status" value="1"/>
</dbReference>
<dbReference type="InterPro" id="IPR019734">
    <property type="entry name" value="TPR_rpt"/>
</dbReference>
<accession>A0A0R1H6T1</accession>
<keyword evidence="2 3" id="KW-0802">TPR repeat</keyword>
<comment type="caution">
    <text evidence="4">The sequence shown here is derived from an EMBL/GenBank/DDBJ whole genome shotgun (WGS) entry which is preliminary data.</text>
</comment>
<dbReference type="InterPro" id="IPR011990">
    <property type="entry name" value="TPR-like_helical_dom_sf"/>
</dbReference>
<evidence type="ECO:0000313" key="4">
    <source>
        <dbReference type="EMBL" id="KRK40291.1"/>
    </source>
</evidence>
<dbReference type="Gene3D" id="1.25.40.10">
    <property type="entry name" value="Tetratricopeptide repeat domain"/>
    <property type="match status" value="1"/>
</dbReference>
<dbReference type="AlphaFoldDB" id="A0A0R1H6T1"/>
<dbReference type="Pfam" id="PF13432">
    <property type="entry name" value="TPR_16"/>
    <property type="match status" value="1"/>
</dbReference>
<sequence length="135" mass="15736">MGEVINFLPSCNYYFQRGMNFFSKGQYQQAAHCLERAQSLAKNTEEYVLANCQLAVCWQYARQYQAAIQRLQQLVPTHEQQHPELHYFLANCYAYSGDFQASLQQVQRYLQSGQTMFQQEAVALQNELQTVLSDF</sequence>
<dbReference type="SUPFAM" id="SSF48452">
    <property type="entry name" value="TPR-like"/>
    <property type="match status" value="1"/>
</dbReference>
<proteinExistence type="predicted"/>
<dbReference type="InterPro" id="IPR013105">
    <property type="entry name" value="TPR_2"/>
</dbReference>
<dbReference type="SMART" id="SM00028">
    <property type="entry name" value="TPR"/>
    <property type="match status" value="3"/>
</dbReference>
<reference evidence="4 5" key="1">
    <citation type="journal article" date="2015" name="Genome Announc.">
        <title>Expanding the biotechnology potential of lactobacilli through comparative genomics of 213 strains and associated genera.</title>
        <authorList>
            <person name="Sun Z."/>
            <person name="Harris H.M."/>
            <person name="McCann A."/>
            <person name="Guo C."/>
            <person name="Argimon S."/>
            <person name="Zhang W."/>
            <person name="Yang X."/>
            <person name="Jeffery I.B."/>
            <person name="Cooney J.C."/>
            <person name="Kagawa T.F."/>
            <person name="Liu W."/>
            <person name="Song Y."/>
            <person name="Salvetti E."/>
            <person name="Wrobel A."/>
            <person name="Rasinkangas P."/>
            <person name="Parkhill J."/>
            <person name="Rea M.C."/>
            <person name="O'Sullivan O."/>
            <person name="Ritari J."/>
            <person name="Douillard F.P."/>
            <person name="Paul Ross R."/>
            <person name="Yang R."/>
            <person name="Briner A.E."/>
            <person name="Felis G.E."/>
            <person name="de Vos W.M."/>
            <person name="Barrangou R."/>
            <person name="Klaenhammer T.R."/>
            <person name="Caufield P.W."/>
            <person name="Cui Y."/>
            <person name="Zhang H."/>
            <person name="O'Toole P.W."/>
        </authorList>
    </citation>
    <scope>NUCLEOTIDE SEQUENCE [LARGE SCALE GENOMIC DNA]</scope>
    <source>
        <strain evidence="4 5">DSM 20003</strain>
    </source>
</reference>
<feature type="repeat" description="TPR" evidence="3">
    <location>
        <begin position="11"/>
        <end position="44"/>
    </location>
</feature>
<gene>
    <name evidence="4" type="ORF">FC07_GL001003</name>
</gene>
<dbReference type="RefSeq" id="WP_057903674.1">
    <property type="nucleotide sequence ID" value="NZ_AZDA01000017.1"/>
</dbReference>
<organism evidence="4 5">
    <name type="scientific">Loigolactobacillus bifermentans DSM 20003</name>
    <dbReference type="NCBI Taxonomy" id="1423726"/>
    <lineage>
        <taxon>Bacteria</taxon>
        <taxon>Bacillati</taxon>
        <taxon>Bacillota</taxon>
        <taxon>Bacilli</taxon>
        <taxon>Lactobacillales</taxon>
        <taxon>Lactobacillaceae</taxon>
        <taxon>Loigolactobacillus</taxon>
    </lineage>
</organism>
<dbReference type="OrthoDB" id="600613at2"/>
<dbReference type="EMBL" id="AZDA01000017">
    <property type="protein sequence ID" value="KRK40291.1"/>
    <property type="molecule type" value="Genomic_DNA"/>
</dbReference>
<dbReference type="PATRIC" id="fig|1423726.3.peg.1038"/>
<keyword evidence="5" id="KW-1185">Reference proteome</keyword>
<evidence type="ECO:0000256" key="2">
    <source>
        <dbReference type="ARBA" id="ARBA00022803"/>
    </source>
</evidence>
<dbReference type="PROSITE" id="PS50005">
    <property type="entry name" value="TPR"/>
    <property type="match status" value="1"/>
</dbReference>
<evidence type="ECO:0000256" key="1">
    <source>
        <dbReference type="ARBA" id="ARBA00022737"/>
    </source>
</evidence>
<dbReference type="Proteomes" id="UP000051461">
    <property type="component" value="Unassembled WGS sequence"/>
</dbReference>
<evidence type="ECO:0000256" key="3">
    <source>
        <dbReference type="PROSITE-ProRule" id="PRU00339"/>
    </source>
</evidence>
<name>A0A0R1H6T1_9LACO</name>
<dbReference type="STRING" id="1423726.FC07_GL001003"/>